<proteinExistence type="predicted"/>
<dbReference type="AlphaFoldDB" id="A0A1W1D3I1"/>
<evidence type="ECO:0000313" key="4">
    <source>
        <dbReference type="EMBL" id="SFV75195.1"/>
    </source>
</evidence>
<protein>
    <recommendedName>
        <fullName evidence="2">SHSP domain-containing protein</fullName>
    </recommendedName>
</protein>
<sequence>MKKYIFSTLVASLLAGTTLSAFPFFDVDIDQAIAHNKALIKQYEANIKALQEQNKKMLEAKKKHPELYVKKPLFENLKDKYIYRIKLNGAEPDKLNFMIKDNVVSLSMDMKKEEKTNDGYFYSSEYFSTSYAIPKDVQQDKIEHKVEGDYFTIIMPKKK</sequence>
<accession>A0A1W1D3I1</accession>
<dbReference type="InterPro" id="IPR008978">
    <property type="entry name" value="HSP20-like_chaperone"/>
</dbReference>
<dbReference type="EMBL" id="FPHP01000022">
    <property type="protein sequence ID" value="SFV75195.1"/>
    <property type="molecule type" value="Genomic_DNA"/>
</dbReference>
<dbReference type="Gene3D" id="2.60.40.790">
    <property type="match status" value="1"/>
</dbReference>
<dbReference type="CDD" id="cd06464">
    <property type="entry name" value="ACD_sHsps-like"/>
    <property type="match status" value="1"/>
</dbReference>
<reference evidence="4" key="1">
    <citation type="submission" date="2016-10" db="EMBL/GenBank/DDBJ databases">
        <authorList>
            <person name="de Groot N.N."/>
        </authorList>
    </citation>
    <scope>NUCLEOTIDE SEQUENCE</scope>
</reference>
<feature type="domain" description="SHSP" evidence="2">
    <location>
        <begin position="62"/>
        <end position="159"/>
    </location>
</feature>
<keyword evidence="1" id="KW-0175">Coiled coil</keyword>
<evidence type="ECO:0000313" key="3">
    <source>
        <dbReference type="EMBL" id="SFV53565.1"/>
    </source>
</evidence>
<feature type="coiled-coil region" evidence="1">
    <location>
        <begin position="33"/>
        <end position="60"/>
    </location>
</feature>
<evidence type="ECO:0000256" key="1">
    <source>
        <dbReference type="SAM" id="Coils"/>
    </source>
</evidence>
<dbReference type="PROSITE" id="PS01031">
    <property type="entry name" value="SHSP"/>
    <property type="match status" value="1"/>
</dbReference>
<dbReference type="Pfam" id="PF00011">
    <property type="entry name" value="HSP20"/>
    <property type="match status" value="1"/>
</dbReference>
<name>A0A1W1D3I1_9ZZZZ</name>
<dbReference type="InterPro" id="IPR002068">
    <property type="entry name" value="A-crystallin/Hsp20_dom"/>
</dbReference>
<gene>
    <name evidence="4" type="ORF">MNB_SM-3-242</name>
    <name evidence="3" type="ORF">MNB_SM-7-939</name>
</gene>
<organism evidence="4">
    <name type="scientific">hydrothermal vent metagenome</name>
    <dbReference type="NCBI Taxonomy" id="652676"/>
    <lineage>
        <taxon>unclassified sequences</taxon>
        <taxon>metagenomes</taxon>
        <taxon>ecological metagenomes</taxon>
    </lineage>
</organism>
<dbReference type="EMBL" id="FPHB01000022">
    <property type="protein sequence ID" value="SFV53565.1"/>
    <property type="molecule type" value="Genomic_DNA"/>
</dbReference>
<evidence type="ECO:0000259" key="2">
    <source>
        <dbReference type="PROSITE" id="PS01031"/>
    </source>
</evidence>
<dbReference type="SUPFAM" id="SSF49764">
    <property type="entry name" value="HSP20-like chaperones"/>
    <property type="match status" value="1"/>
</dbReference>